<feature type="non-terminal residue" evidence="15">
    <location>
        <position position="349"/>
    </location>
</feature>
<dbReference type="InterPro" id="IPR013783">
    <property type="entry name" value="Ig-like_fold"/>
</dbReference>
<dbReference type="PRINTS" id="PR01538">
    <property type="entry name" value="INTRLEUKN1R1"/>
</dbReference>
<evidence type="ECO:0000256" key="3">
    <source>
        <dbReference type="ARBA" id="ARBA00022692"/>
    </source>
</evidence>
<evidence type="ECO:0000256" key="8">
    <source>
        <dbReference type="ARBA" id="ARBA00023157"/>
    </source>
</evidence>
<keyword evidence="9" id="KW-0675">Receptor</keyword>
<evidence type="ECO:0000256" key="2">
    <source>
        <dbReference type="ARBA" id="ARBA00009752"/>
    </source>
</evidence>
<protein>
    <recommendedName>
        <fullName evidence="14">Ig-like domain-containing protein</fullName>
    </recommendedName>
</protein>
<gene>
    <name evidence="15" type="ORF">AB205_0205230</name>
</gene>
<evidence type="ECO:0000259" key="14">
    <source>
        <dbReference type="PROSITE" id="PS50835"/>
    </source>
</evidence>
<dbReference type="EMBL" id="KV934156">
    <property type="protein sequence ID" value="PIO30567.1"/>
    <property type="molecule type" value="Genomic_DNA"/>
</dbReference>
<dbReference type="Gene3D" id="2.60.40.10">
    <property type="entry name" value="Immunoglobulins"/>
    <property type="match status" value="3"/>
</dbReference>
<dbReference type="PROSITE" id="PS50835">
    <property type="entry name" value="IG_LIKE"/>
    <property type="match status" value="3"/>
</dbReference>
<dbReference type="InterPro" id="IPR004074">
    <property type="entry name" value="IL-1_rcpt_I/II-typ"/>
</dbReference>
<keyword evidence="8" id="KW-1015">Disulfide bond</keyword>
<dbReference type="SUPFAM" id="SSF48726">
    <property type="entry name" value="Immunoglobulin"/>
    <property type="match status" value="3"/>
</dbReference>
<dbReference type="PANTHER" id="PTHR11890">
    <property type="entry name" value="INTERLEUKIN-1 RECEPTOR FAMILY MEMBER"/>
    <property type="match status" value="1"/>
</dbReference>
<evidence type="ECO:0000256" key="7">
    <source>
        <dbReference type="ARBA" id="ARBA00023136"/>
    </source>
</evidence>
<dbReference type="OrthoDB" id="6132459at2759"/>
<evidence type="ECO:0000313" key="15">
    <source>
        <dbReference type="EMBL" id="PIO30567.1"/>
    </source>
</evidence>
<keyword evidence="3 13" id="KW-0812">Transmembrane</keyword>
<evidence type="ECO:0000256" key="12">
    <source>
        <dbReference type="ARBA" id="ARBA00023319"/>
    </source>
</evidence>
<feature type="domain" description="Ig-like" evidence="14">
    <location>
        <begin position="118"/>
        <end position="194"/>
    </location>
</feature>
<evidence type="ECO:0000256" key="5">
    <source>
        <dbReference type="ARBA" id="ARBA00022737"/>
    </source>
</evidence>
<comment type="similarity">
    <text evidence="2">Belongs to the interleukin-1 receptor family.</text>
</comment>
<feature type="transmembrane region" description="Helical" evidence="13">
    <location>
        <begin position="317"/>
        <end position="339"/>
    </location>
</feature>
<evidence type="ECO:0000256" key="13">
    <source>
        <dbReference type="SAM" id="Phobius"/>
    </source>
</evidence>
<dbReference type="SMART" id="SM00408">
    <property type="entry name" value="IGc2"/>
    <property type="match status" value="3"/>
</dbReference>
<dbReference type="PANTHER" id="PTHR11890:SF26">
    <property type="entry name" value="INTERLEUKIN-1 RECEPTOR TYPE 1"/>
    <property type="match status" value="1"/>
</dbReference>
<dbReference type="InterPro" id="IPR013151">
    <property type="entry name" value="Immunoglobulin_dom"/>
</dbReference>
<accession>A0A2G9RRS5</accession>
<dbReference type="InterPro" id="IPR003598">
    <property type="entry name" value="Ig_sub2"/>
</dbReference>
<keyword evidence="5" id="KW-0677">Repeat</keyword>
<keyword evidence="6 13" id="KW-1133">Transmembrane helix</keyword>
<dbReference type="GO" id="GO:0006954">
    <property type="term" value="P:inflammatory response"/>
    <property type="evidence" value="ECO:0007669"/>
    <property type="project" value="UniProtKB-KW"/>
</dbReference>
<dbReference type="GO" id="GO:0004909">
    <property type="term" value="F:interleukin-1, type I, activating receptor activity"/>
    <property type="evidence" value="ECO:0007669"/>
    <property type="project" value="InterPro"/>
</dbReference>
<feature type="domain" description="Ig-like" evidence="14">
    <location>
        <begin position="206"/>
        <end position="296"/>
    </location>
</feature>
<dbReference type="InterPro" id="IPR015621">
    <property type="entry name" value="IL-1_rcpt_fam"/>
</dbReference>
<organism evidence="15">
    <name type="scientific">Aquarana catesbeiana</name>
    <name type="common">American bullfrog</name>
    <name type="synonym">Rana catesbeiana</name>
    <dbReference type="NCBI Taxonomy" id="8400"/>
    <lineage>
        <taxon>Eukaryota</taxon>
        <taxon>Metazoa</taxon>
        <taxon>Chordata</taxon>
        <taxon>Craniata</taxon>
        <taxon>Vertebrata</taxon>
        <taxon>Euteleostomi</taxon>
        <taxon>Amphibia</taxon>
        <taxon>Batrachia</taxon>
        <taxon>Anura</taxon>
        <taxon>Neobatrachia</taxon>
        <taxon>Ranoidea</taxon>
        <taxon>Ranidae</taxon>
        <taxon>Aquarana</taxon>
    </lineage>
</organism>
<evidence type="ECO:0000256" key="9">
    <source>
        <dbReference type="ARBA" id="ARBA00023170"/>
    </source>
</evidence>
<evidence type="ECO:0000256" key="11">
    <source>
        <dbReference type="ARBA" id="ARBA00023198"/>
    </source>
</evidence>
<sequence>MFLLAGGKVQETLVPNGEPFFVRCPLEPPVSDNSYNITWFINGSKIEISTDLQARIHQDSNHLKFFPARLEDSGFYLCVYSGANGCWQEVLQVNVFQNDNGLCYKDEALYTYLLFREKSLRIECPDVTDYVDPATAQFHWFKECEPLNMTTGKYLMIKQFLSITNVIPQDNGKYTCVTLFIHNGTNYNISRSITNTIRELPLTVKPNILYPTDNFIDAELGTSVTVTCEALLNSNPILTWRYNESFISEYSDDGRVIEEIQYEAVKDGQKVACQNITFSSVKEEDYGLRFYCSADNTLAYIQAFFILKRPGPNLQGLLIAIFVTAAFLIITTIIIIKLFKVDLVLWYRS</sequence>
<evidence type="ECO:0000256" key="6">
    <source>
        <dbReference type="ARBA" id="ARBA00022989"/>
    </source>
</evidence>
<keyword evidence="11" id="KW-0395">Inflammatory response</keyword>
<dbReference type="InterPro" id="IPR003599">
    <property type="entry name" value="Ig_sub"/>
</dbReference>
<feature type="domain" description="Ig-like" evidence="14">
    <location>
        <begin position="1"/>
        <end position="78"/>
    </location>
</feature>
<keyword evidence="7 13" id="KW-0472">Membrane</keyword>
<dbReference type="InterPro" id="IPR004076">
    <property type="entry name" value="IL-1_rcpt_I-typ"/>
</dbReference>
<evidence type="ECO:0000256" key="1">
    <source>
        <dbReference type="ARBA" id="ARBA00004479"/>
    </source>
</evidence>
<reference evidence="15" key="1">
    <citation type="submission" date="2017-08" db="EMBL/GenBank/DDBJ databases">
        <title>Assembly of the North American Bullfrog Genome.</title>
        <authorList>
            <person name="Warren R.L."/>
            <person name="Vandervalk B.P."/>
            <person name="Kucuk E."/>
            <person name="Birol I."/>
            <person name="Helbing C."/>
            <person name="Pandoh P."/>
            <person name="Behsaz B."/>
            <person name="Mohamadi H."/>
            <person name="Chu J."/>
            <person name="Jackman S."/>
            <person name="Hammond S.A."/>
            <person name="Veldhoen N."/>
            <person name="Kirk H."/>
            <person name="Zhao Y."/>
            <person name="Coope R."/>
            <person name="Pleasance S."/>
            <person name="Moore R."/>
            <person name="Holt R."/>
        </authorList>
    </citation>
    <scope>NUCLEOTIDE SEQUENCE</scope>
    <source>
        <strain evidence="15">Bruno</strain>
        <tissue evidence="15">Liver</tissue>
    </source>
</reference>
<evidence type="ECO:0000256" key="4">
    <source>
        <dbReference type="ARBA" id="ARBA00022729"/>
    </source>
</evidence>
<dbReference type="FunFam" id="2.60.40.10:FF:000188">
    <property type="entry name" value="Interleukin-1 receptor accessory protein-like 1"/>
    <property type="match status" value="1"/>
</dbReference>
<comment type="subcellular location">
    <subcellularLocation>
        <location evidence="1">Membrane</location>
        <topology evidence="1">Single-pass type I membrane protein</topology>
    </subcellularLocation>
</comment>
<keyword evidence="12" id="KW-0393">Immunoglobulin domain</keyword>
<dbReference type="SMART" id="SM00409">
    <property type="entry name" value="IG"/>
    <property type="match status" value="3"/>
</dbReference>
<keyword evidence="4" id="KW-0732">Signal</keyword>
<dbReference type="PRINTS" id="PR01536">
    <property type="entry name" value="INTRLKN1R12F"/>
</dbReference>
<name>A0A2G9RRS5_AQUCT</name>
<dbReference type="Pfam" id="PF00047">
    <property type="entry name" value="ig"/>
    <property type="match status" value="1"/>
</dbReference>
<keyword evidence="10" id="KW-0325">Glycoprotein</keyword>
<dbReference type="GO" id="GO:0016020">
    <property type="term" value="C:membrane"/>
    <property type="evidence" value="ECO:0007669"/>
    <property type="project" value="UniProtKB-SubCell"/>
</dbReference>
<dbReference type="InterPro" id="IPR036179">
    <property type="entry name" value="Ig-like_dom_sf"/>
</dbReference>
<dbReference type="InterPro" id="IPR007110">
    <property type="entry name" value="Ig-like_dom"/>
</dbReference>
<proteinExistence type="inferred from homology"/>
<evidence type="ECO:0000256" key="10">
    <source>
        <dbReference type="ARBA" id="ARBA00023180"/>
    </source>
</evidence>
<dbReference type="AlphaFoldDB" id="A0A2G9RRS5"/>